<proteinExistence type="predicted"/>
<accession>A0A081CPY5</accession>
<dbReference type="RefSeq" id="WP_052815888.1">
    <property type="nucleotide sequence ID" value="NZ_BBJU01000002.1"/>
</dbReference>
<dbReference type="InterPro" id="IPR037523">
    <property type="entry name" value="VOC_core"/>
</dbReference>
<dbReference type="InterPro" id="IPR004360">
    <property type="entry name" value="Glyas_Fos-R_dOase_dom"/>
</dbReference>
<dbReference type="SUPFAM" id="SSF54593">
    <property type="entry name" value="Glyoxalase/Bleomycin resistance protein/Dihydroxybiphenyl dioxygenase"/>
    <property type="match status" value="1"/>
</dbReference>
<dbReference type="InterPro" id="IPR029068">
    <property type="entry name" value="Glyas_Bleomycin-R_OHBP_Dase"/>
</dbReference>
<dbReference type="OrthoDB" id="9803104at2"/>
<comment type="caution">
    <text evidence="2">The sequence shown here is derived from an EMBL/GenBank/DDBJ whole genome shotgun (WGS) entry which is preliminary data.</text>
</comment>
<dbReference type="Gene3D" id="3.10.180.10">
    <property type="entry name" value="2,3-Dihydroxybiphenyl 1,2-Dioxygenase, domain 1"/>
    <property type="match status" value="1"/>
</dbReference>
<evidence type="ECO:0000313" key="3">
    <source>
        <dbReference type="Proteomes" id="UP000028701"/>
    </source>
</evidence>
<dbReference type="Pfam" id="PF00903">
    <property type="entry name" value="Glyoxalase"/>
    <property type="match status" value="1"/>
</dbReference>
<name>A0A081CPY5_9HYPH</name>
<dbReference type="EMBL" id="BBJU01000002">
    <property type="protein sequence ID" value="GAK68731.1"/>
    <property type="molecule type" value="Genomic_DNA"/>
</dbReference>
<evidence type="ECO:0000313" key="2">
    <source>
        <dbReference type="EMBL" id="GAK68731.1"/>
    </source>
</evidence>
<feature type="domain" description="VOC" evidence="1">
    <location>
        <begin position="5"/>
        <end position="128"/>
    </location>
</feature>
<gene>
    <name evidence="2" type="ORF">RRU01S_02_00590</name>
</gene>
<reference evidence="2 3" key="1">
    <citation type="submission" date="2014-08" db="EMBL/GenBank/DDBJ databases">
        <title>Whole genome shotgun sequence of Rhizobium rubi NBRC 13261.</title>
        <authorList>
            <person name="Katano-Makiyama Y."/>
            <person name="Hosoyama A."/>
            <person name="Hashimoto M."/>
            <person name="Hosoyama Y."/>
            <person name="Noguchi M."/>
            <person name="Tsuchikane K."/>
            <person name="Uohara A."/>
            <person name="Ohji S."/>
            <person name="Ichikawa N."/>
            <person name="Kimura A."/>
            <person name="Yamazoe A."/>
            <person name="Fujita N."/>
        </authorList>
    </citation>
    <scope>NUCLEOTIDE SEQUENCE [LARGE SCALE GENOMIC DNA]</scope>
    <source>
        <strain evidence="2 3">NBRC 13261</strain>
    </source>
</reference>
<dbReference type="AlphaFoldDB" id="A0A081CPY5"/>
<dbReference type="eggNOG" id="COG0346">
    <property type="taxonomic scope" value="Bacteria"/>
</dbReference>
<organism evidence="2 3">
    <name type="scientific">Agrobacterium rubi TR3 = NBRC 13261</name>
    <dbReference type="NCBI Taxonomy" id="1368415"/>
    <lineage>
        <taxon>Bacteria</taxon>
        <taxon>Pseudomonadati</taxon>
        <taxon>Pseudomonadota</taxon>
        <taxon>Alphaproteobacteria</taxon>
        <taxon>Hyphomicrobiales</taxon>
        <taxon>Rhizobiaceae</taxon>
        <taxon>Rhizobium/Agrobacterium group</taxon>
        <taxon>Agrobacterium</taxon>
    </lineage>
</organism>
<protein>
    <recommendedName>
        <fullName evidence="1">VOC domain-containing protein</fullName>
    </recommendedName>
</protein>
<dbReference type="PROSITE" id="PS51819">
    <property type="entry name" value="VOC"/>
    <property type="match status" value="1"/>
</dbReference>
<sequence>MEMKKPGLCVELFVADIARSKSFYTSVLDFTAGPEGHGGYTPLFRGDIRLALNRNDALPPDHPTKVVAGERAGRGVEIVIEVDDLPSLYDRVKASGWPISSDLATHPWGVTDFRIIDPEGYYLRLSNTA</sequence>
<dbReference type="Proteomes" id="UP000028701">
    <property type="component" value="Unassembled WGS sequence"/>
</dbReference>
<evidence type="ECO:0000259" key="1">
    <source>
        <dbReference type="PROSITE" id="PS51819"/>
    </source>
</evidence>